<protein>
    <submittedName>
        <fullName evidence="1">Chromosome partitioning protein ParA</fullName>
    </submittedName>
</protein>
<dbReference type="EMBL" id="BMAW01032491">
    <property type="protein sequence ID" value="GFU25726.1"/>
    <property type="molecule type" value="Genomic_DNA"/>
</dbReference>
<reference evidence="1" key="1">
    <citation type="submission" date="2020-08" db="EMBL/GenBank/DDBJ databases">
        <title>Multicomponent nature underlies the extraordinary mechanical properties of spider dragline silk.</title>
        <authorList>
            <person name="Kono N."/>
            <person name="Nakamura H."/>
            <person name="Mori M."/>
            <person name="Yoshida Y."/>
            <person name="Ohtoshi R."/>
            <person name="Malay A.D."/>
            <person name="Moran D.A.P."/>
            <person name="Tomita M."/>
            <person name="Numata K."/>
            <person name="Arakawa K."/>
        </authorList>
    </citation>
    <scope>NUCLEOTIDE SEQUENCE</scope>
</reference>
<comment type="caution">
    <text evidence="1">The sequence shown here is derived from an EMBL/GenBank/DDBJ whole genome shotgun (WGS) entry which is preliminary data.</text>
</comment>
<dbReference type="InterPro" id="IPR027417">
    <property type="entry name" value="P-loop_NTPase"/>
</dbReference>
<gene>
    <name evidence="1" type="primary">parA_2</name>
    <name evidence="1" type="ORF">NPIL_276011</name>
</gene>
<dbReference type="AlphaFoldDB" id="A0A8X6QGM1"/>
<name>A0A8X6QGM1_NEPPI</name>
<dbReference type="Proteomes" id="UP000887013">
    <property type="component" value="Unassembled WGS sequence"/>
</dbReference>
<sequence>MMRSDLVITISLLSAVDLWKIESLMNILKILKAIQSRPIPLFFVNKVPARHAGSSINEALMFFGQNNMYPDFILQSVIKERDILNHSIKFGKGVIELCPTG</sequence>
<evidence type="ECO:0000313" key="2">
    <source>
        <dbReference type="Proteomes" id="UP000887013"/>
    </source>
</evidence>
<proteinExistence type="predicted"/>
<organism evidence="1 2">
    <name type="scientific">Nephila pilipes</name>
    <name type="common">Giant wood spider</name>
    <name type="synonym">Nephila maculata</name>
    <dbReference type="NCBI Taxonomy" id="299642"/>
    <lineage>
        <taxon>Eukaryota</taxon>
        <taxon>Metazoa</taxon>
        <taxon>Ecdysozoa</taxon>
        <taxon>Arthropoda</taxon>
        <taxon>Chelicerata</taxon>
        <taxon>Arachnida</taxon>
        <taxon>Araneae</taxon>
        <taxon>Araneomorphae</taxon>
        <taxon>Entelegynae</taxon>
        <taxon>Araneoidea</taxon>
        <taxon>Nephilidae</taxon>
        <taxon>Nephila</taxon>
    </lineage>
</organism>
<evidence type="ECO:0000313" key="1">
    <source>
        <dbReference type="EMBL" id="GFU25726.1"/>
    </source>
</evidence>
<dbReference type="Gene3D" id="3.40.50.300">
    <property type="entry name" value="P-loop containing nucleotide triphosphate hydrolases"/>
    <property type="match status" value="1"/>
</dbReference>
<accession>A0A8X6QGM1</accession>
<keyword evidence="2" id="KW-1185">Reference proteome</keyword>